<dbReference type="Pfam" id="PF11951">
    <property type="entry name" value="Fungal_trans_2"/>
    <property type="match status" value="1"/>
</dbReference>
<accession>A0A3D8SZV2</accession>
<protein>
    <recommendedName>
        <fullName evidence="3">Zn(2)-C6 fungal-type domain-containing protein</fullName>
    </recommendedName>
</protein>
<evidence type="ECO:0000313" key="1">
    <source>
        <dbReference type="EMBL" id="RDW91853.1"/>
    </source>
</evidence>
<dbReference type="Proteomes" id="UP000256328">
    <property type="component" value="Unassembled WGS sequence"/>
</dbReference>
<dbReference type="EMBL" id="PDLN01000002">
    <property type="protein sequence ID" value="RDW91853.1"/>
    <property type="molecule type" value="Genomic_DNA"/>
</dbReference>
<dbReference type="InterPro" id="IPR021858">
    <property type="entry name" value="Fun_TF"/>
</dbReference>
<dbReference type="OrthoDB" id="5429770at2759"/>
<proteinExistence type="predicted"/>
<keyword evidence="2" id="KW-1185">Reference proteome</keyword>
<evidence type="ECO:0008006" key="3">
    <source>
        <dbReference type="Google" id="ProtNLM"/>
    </source>
</evidence>
<name>A0A3D8SZV2_9HELO</name>
<organism evidence="1 2">
    <name type="scientific">Coleophoma crateriformis</name>
    <dbReference type="NCBI Taxonomy" id="565419"/>
    <lineage>
        <taxon>Eukaryota</taxon>
        <taxon>Fungi</taxon>
        <taxon>Dikarya</taxon>
        <taxon>Ascomycota</taxon>
        <taxon>Pezizomycotina</taxon>
        <taxon>Leotiomycetes</taxon>
        <taxon>Helotiales</taxon>
        <taxon>Dermateaceae</taxon>
        <taxon>Coleophoma</taxon>
    </lineage>
</organism>
<dbReference type="PANTHER" id="PTHR38791">
    <property type="entry name" value="ZN(II)2CYS6 TRANSCRIPTION FACTOR (EUROFUNG)-RELATED-RELATED"/>
    <property type="match status" value="1"/>
</dbReference>
<comment type="caution">
    <text evidence="1">The sequence shown here is derived from an EMBL/GenBank/DDBJ whole genome shotgun (WGS) entry which is preliminary data.</text>
</comment>
<gene>
    <name evidence="1" type="ORF">BP5796_01247</name>
</gene>
<dbReference type="InterPro" id="IPR053175">
    <property type="entry name" value="DHMBA_Reg_Transcription_Factor"/>
</dbReference>
<dbReference type="PANTHER" id="PTHR38791:SF5">
    <property type="entry name" value="TRANSCRIPTION FACTOR DBAG-RELATED"/>
    <property type="match status" value="1"/>
</dbReference>
<sequence>MSVPCDRATPACTQCIRTKRKCPGYRDELDLLFRNESTAVIGKAKAKAAKSKAVTATSASSAALPLVFTSLVPPSKLSHVQTLPTLIEDGAFIRALLPTYELSPTINEIAGAYFNKNYELRSVSSSFDFYDYDTVDTLCDPGNMEDHLTASINAVGLASFALSIRSKDVMKQAMNDYVVALRLTNKALHSPSQVKEDSTLFSVMVLSIFETITGSNEHSFAAWTEHINGAAILLKLRGPEQFKSHAGRRMFLQITSNLMISCVQRTTPMPKYITDLRKEAARYVETTNPAWRLSEVIIDCTNFRAAVKNGDDGHRDPREIVMRALEIDREFTDIFVGLPESWQYTTVYTDANPDKVWNSNFHAYSNSWVAHIWNAMRTCRVLLHEVIHFQLRKVKNHDPPLFSEHERVSLYRNSTTTLIQLRSDILASIPQHTGSKLDDEDWLGHSPLHKALQTPCQAPPREESILRGTRGYFILWPLYLVGSMDLSTDAIRAWVSNRLSCIANETGLLQASVLAKFVGRHLHISAWERRSRVERDLNTHAPFIIEELPEETDDLSSFGDVQVEFHHEDLFD</sequence>
<reference evidence="1 2" key="1">
    <citation type="journal article" date="2018" name="IMA Fungus">
        <title>IMA Genome-F 9: Draft genome sequence of Annulohypoxylon stygium, Aspergillus mulundensis, Berkeleyomyces basicola (syn. Thielaviopsis basicola), Ceratocystis smalleyi, two Cercospora beticola strains, Coleophoma cylindrospora, Fusarium fracticaudum, Phialophora cf. hyalina, and Morchella septimelata.</title>
        <authorList>
            <person name="Wingfield B.D."/>
            <person name="Bills G.F."/>
            <person name="Dong Y."/>
            <person name="Huang W."/>
            <person name="Nel W.J."/>
            <person name="Swalarsk-Parry B.S."/>
            <person name="Vaghefi N."/>
            <person name="Wilken P.M."/>
            <person name="An Z."/>
            <person name="de Beer Z.W."/>
            <person name="De Vos L."/>
            <person name="Chen L."/>
            <person name="Duong T.A."/>
            <person name="Gao Y."/>
            <person name="Hammerbacher A."/>
            <person name="Kikkert J.R."/>
            <person name="Li Y."/>
            <person name="Li H."/>
            <person name="Li K."/>
            <person name="Li Q."/>
            <person name="Liu X."/>
            <person name="Ma X."/>
            <person name="Naidoo K."/>
            <person name="Pethybridge S.J."/>
            <person name="Sun J."/>
            <person name="Steenkamp E.T."/>
            <person name="van der Nest M.A."/>
            <person name="van Wyk S."/>
            <person name="Wingfield M.J."/>
            <person name="Xiong C."/>
            <person name="Yue Q."/>
            <person name="Zhang X."/>
        </authorList>
    </citation>
    <scope>NUCLEOTIDE SEQUENCE [LARGE SCALE GENOMIC DNA]</scope>
    <source>
        <strain evidence="1 2">BP5796</strain>
    </source>
</reference>
<dbReference type="AlphaFoldDB" id="A0A3D8SZV2"/>
<evidence type="ECO:0000313" key="2">
    <source>
        <dbReference type="Proteomes" id="UP000256328"/>
    </source>
</evidence>